<dbReference type="Proteomes" id="UP001596074">
    <property type="component" value="Unassembled WGS sequence"/>
</dbReference>
<reference evidence="4" key="1">
    <citation type="journal article" date="2019" name="Int. J. Syst. Evol. Microbiol.">
        <title>The Global Catalogue of Microorganisms (GCM) 10K type strain sequencing project: providing services to taxonomists for standard genome sequencing and annotation.</title>
        <authorList>
            <consortium name="The Broad Institute Genomics Platform"/>
            <consortium name="The Broad Institute Genome Sequencing Center for Infectious Disease"/>
            <person name="Wu L."/>
            <person name="Ma J."/>
        </authorList>
    </citation>
    <scope>NUCLEOTIDE SEQUENCE [LARGE SCALE GENOMIC DNA]</scope>
    <source>
        <strain evidence="4">KCTC 42087</strain>
    </source>
</reference>
<keyword evidence="4" id="KW-1185">Reference proteome</keyword>
<feature type="domain" description="SHOCT" evidence="2">
    <location>
        <begin position="78"/>
        <end position="100"/>
    </location>
</feature>
<dbReference type="RefSeq" id="WP_378281484.1">
    <property type="nucleotide sequence ID" value="NZ_JBHSON010000010.1"/>
</dbReference>
<name>A0ABW0ZY48_9ACTN</name>
<evidence type="ECO:0000259" key="2">
    <source>
        <dbReference type="Pfam" id="PF09851"/>
    </source>
</evidence>
<keyword evidence="1" id="KW-0472">Membrane</keyword>
<feature type="transmembrane region" description="Helical" evidence="1">
    <location>
        <begin position="24"/>
        <end position="51"/>
    </location>
</feature>
<evidence type="ECO:0000256" key="1">
    <source>
        <dbReference type="SAM" id="Phobius"/>
    </source>
</evidence>
<accession>A0ABW0ZY48</accession>
<evidence type="ECO:0000313" key="4">
    <source>
        <dbReference type="Proteomes" id="UP001596074"/>
    </source>
</evidence>
<dbReference type="Pfam" id="PF09851">
    <property type="entry name" value="SHOCT"/>
    <property type="match status" value="1"/>
</dbReference>
<gene>
    <name evidence="3" type="ORF">ACFPZN_09595</name>
</gene>
<evidence type="ECO:0000313" key="3">
    <source>
        <dbReference type="EMBL" id="MFC5745860.1"/>
    </source>
</evidence>
<dbReference type="InterPro" id="IPR018649">
    <property type="entry name" value="SHOCT"/>
</dbReference>
<dbReference type="EMBL" id="JBHSON010000010">
    <property type="protein sequence ID" value="MFC5745860.1"/>
    <property type="molecule type" value="Genomic_DNA"/>
</dbReference>
<keyword evidence="1" id="KW-1133">Transmembrane helix</keyword>
<proteinExistence type="predicted"/>
<comment type="caution">
    <text evidence="3">The sequence shown here is derived from an EMBL/GenBank/DDBJ whole genome shotgun (WGS) entry which is preliminary data.</text>
</comment>
<organism evidence="3 4">
    <name type="scientific">Actinomadura rugatobispora</name>
    <dbReference type="NCBI Taxonomy" id="1994"/>
    <lineage>
        <taxon>Bacteria</taxon>
        <taxon>Bacillati</taxon>
        <taxon>Actinomycetota</taxon>
        <taxon>Actinomycetes</taxon>
        <taxon>Streptosporangiales</taxon>
        <taxon>Thermomonosporaceae</taxon>
        <taxon>Actinomadura</taxon>
    </lineage>
</organism>
<protein>
    <recommendedName>
        <fullName evidence="2">SHOCT domain-containing protein</fullName>
    </recommendedName>
</protein>
<keyword evidence="1" id="KW-0812">Transmembrane</keyword>
<sequence length="108" mass="11524">MNICSFPAFADPRDGWGHMGNGAWAGWMMGWGLLLLLLTVAAVTVAVVLVIRATERPPRTAPPAVGRPDDGVERGRGILAERYARGEIDTAEYRERLATLAGPPGDPG</sequence>